<comment type="caution">
    <text evidence="1">The sequence shown here is derived from an EMBL/GenBank/DDBJ whole genome shotgun (WGS) entry which is preliminary data.</text>
</comment>
<dbReference type="Proteomes" id="UP000050465">
    <property type="component" value="Unassembled WGS sequence"/>
</dbReference>
<protein>
    <submittedName>
        <fullName evidence="1">Uncharacterized protein</fullName>
    </submittedName>
</protein>
<proteinExistence type="predicted"/>
<evidence type="ECO:0000313" key="2">
    <source>
        <dbReference type="Proteomes" id="UP000050465"/>
    </source>
</evidence>
<dbReference type="AlphaFoldDB" id="A0A0N8KNL6"/>
<evidence type="ECO:0000313" key="1">
    <source>
        <dbReference type="EMBL" id="KPQ36882.1"/>
    </source>
</evidence>
<reference evidence="1 2" key="1">
    <citation type="submission" date="2015-09" db="EMBL/GenBank/DDBJ databases">
        <title>Identification and resolution of microdiversity through metagenomic sequencing of parallel consortia.</title>
        <authorList>
            <person name="Nelson W.C."/>
            <person name="Romine M.F."/>
            <person name="Lindemann S.R."/>
        </authorList>
    </citation>
    <scope>NUCLEOTIDE SEQUENCE [LARGE SCALE GENOMIC DNA]</scope>
    <source>
        <strain evidence="1">Ana</strain>
    </source>
</reference>
<dbReference type="EMBL" id="LJZR01000004">
    <property type="protein sequence ID" value="KPQ36882.1"/>
    <property type="molecule type" value="Genomic_DNA"/>
</dbReference>
<sequence length="32" mass="3701">MSSNDLHEFDEEQIADAEAQIVKQSKKIEFYG</sequence>
<accession>A0A0N8KNL6</accession>
<organism evidence="1 2">
    <name type="scientific">Phormidesmis priestleyi Ana</name>
    <dbReference type="NCBI Taxonomy" id="1666911"/>
    <lineage>
        <taxon>Bacteria</taxon>
        <taxon>Bacillati</taxon>
        <taxon>Cyanobacteriota</taxon>
        <taxon>Cyanophyceae</taxon>
        <taxon>Leptolyngbyales</taxon>
        <taxon>Leptolyngbyaceae</taxon>
        <taxon>Phormidesmis</taxon>
    </lineage>
</organism>
<gene>
    <name evidence="1" type="ORF">HLUCCA11_05150</name>
</gene>
<name>A0A0N8KNL6_9CYAN</name>